<protein>
    <submittedName>
        <fullName evidence="1">Uncharacterized protein</fullName>
    </submittedName>
</protein>
<evidence type="ECO:0000313" key="2">
    <source>
        <dbReference type="Proteomes" id="UP000009149"/>
    </source>
</evidence>
<gene>
    <name evidence="1" type="ordered locus">Minf_2407</name>
</gene>
<reference evidence="1 2" key="1">
    <citation type="journal article" date="2008" name="Biol. Direct">
        <title>Complete genome sequence of the extremely acidophilic methanotroph isolate V4, Methylacidiphilum infernorum, a representative of the bacterial phylum Verrucomicrobia.</title>
        <authorList>
            <person name="Hou S."/>
            <person name="Makarova K.S."/>
            <person name="Saw J.H."/>
            <person name="Senin P."/>
            <person name="Ly B.V."/>
            <person name="Zhou Z."/>
            <person name="Ren Y."/>
            <person name="Wang J."/>
            <person name="Galperin M.Y."/>
            <person name="Omelchenko M.V."/>
            <person name="Wolf Y.I."/>
            <person name="Yutin N."/>
            <person name="Koonin E.V."/>
            <person name="Stott M.B."/>
            <person name="Mountain B.W."/>
            <person name="Crowe M.A."/>
            <person name="Smirnova A.V."/>
            <person name="Dunfield P.F."/>
            <person name="Feng L."/>
            <person name="Wang L."/>
            <person name="Alam M."/>
        </authorList>
    </citation>
    <scope>NUCLEOTIDE SEQUENCE [LARGE SCALE GENOMIC DNA]</scope>
    <source>
        <strain evidence="2">Isolate V4</strain>
    </source>
</reference>
<name>B3E0Y4_METI4</name>
<accession>B3E0Y4</accession>
<dbReference type="Proteomes" id="UP000009149">
    <property type="component" value="Chromosome"/>
</dbReference>
<dbReference type="KEGG" id="min:Minf_2407"/>
<dbReference type="HOGENOM" id="CLU_3312576_0_0_0"/>
<dbReference type="AlphaFoldDB" id="B3E0Y4"/>
<dbReference type="EMBL" id="CP000975">
    <property type="protein sequence ID" value="ACD84461.1"/>
    <property type="molecule type" value="Genomic_DNA"/>
</dbReference>
<proteinExistence type="predicted"/>
<organism evidence="1 2">
    <name type="scientific">Methylacidiphilum infernorum (isolate V4)</name>
    <name type="common">Methylokorus infernorum (strain V4)</name>
    <dbReference type="NCBI Taxonomy" id="481448"/>
    <lineage>
        <taxon>Bacteria</taxon>
        <taxon>Pseudomonadati</taxon>
        <taxon>Verrucomicrobiota</taxon>
        <taxon>Methylacidiphilae</taxon>
        <taxon>Methylacidiphilales</taxon>
        <taxon>Methylacidiphilaceae</taxon>
        <taxon>Methylacidiphilum (ex Ratnadevi et al. 2023)</taxon>
    </lineage>
</organism>
<evidence type="ECO:0000313" key="1">
    <source>
        <dbReference type="EMBL" id="ACD84461.1"/>
    </source>
</evidence>
<sequence>MQDLIDRQGLPPTAFVSNASLKNLAFQTASPLEELGDGF</sequence>